<reference evidence="8 9" key="1">
    <citation type="journal article" date="2011" name="Stand. Genomic Sci.">
        <title>Complete genome sequence of Rhodospirillum rubrum type strain (S1).</title>
        <authorList>
            <person name="Munk A.C."/>
            <person name="Copeland A."/>
            <person name="Lucas S."/>
            <person name="Lapidus A."/>
            <person name="Del Rio T.G."/>
            <person name="Barry K."/>
            <person name="Detter J.C."/>
            <person name="Hammon N."/>
            <person name="Israni S."/>
            <person name="Pitluck S."/>
            <person name="Brettin T."/>
            <person name="Bruce D."/>
            <person name="Han C."/>
            <person name="Tapia R."/>
            <person name="Gilna P."/>
            <person name="Schmutz J."/>
            <person name="Larimer F."/>
            <person name="Land M."/>
            <person name="Kyrpides N.C."/>
            <person name="Mavromatis K."/>
            <person name="Richardson P."/>
            <person name="Rohde M."/>
            <person name="Goker M."/>
            <person name="Klenk H.P."/>
            <person name="Zhang Y."/>
            <person name="Roberts G.P."/>
            <person name="Reslewic S."/>
            <person name="Schwartz D.C."/>
        </authorList>
    </citation>
    <scope>NUCLEOTIDE SEQUENCE [LARGE SCALE GENOMIC DNA]</scope>
    <source>
        <strain evidence="9">ATCC 11170 / ATH 1.1.1 / DSM 467 / LMG 4362 / NCIMB 8255 / S1</strain>
    </source>
</reference>
<feature type="transmembrane region" description="Helical" evidence="6">
    <location>
        <begin position="263"/>
        <end position="281"/>
    </location>
</feature>
<feature type="transmembrane region" description="Helical" evidence="6">
    <location>
        <begin position="143"/>
        <end position="165"/>
    </location>
</feature>
<evidence type="ECO:0000256" key="4">
    <source>
        <dbReference type="ARBA" id="ARBA00022989"/>
    </source>
</evidence>
<protein>
    <recommendedName>
        <fullName evidence="7">EamA domain-containing protein</fullName>
    </recommendedName>
</protein>
<keyword evidence="3 6" id="KW-0812">Transmembrane</keyword>
<dbReference type="PATRIC" id="fig|269796.9.peg.387"/>
<dbReference type="InterPro" id="IPR050638">
    <property type="entry name" value="AA-Vitamin_Transporters"/>
</dbReference>
<dbReference type="GO" id="GO:0016020">
    <property type="term" value="C:membrane"/>
    <property type="evidence" value="ECO:0007669"/>
    <property type="project" value="UniProtKB-SubCell"/>
</dbReference>
<proteinExistence type="inferred from homology"/>
<feature type="transmembrane region" description="Helical" evidence="6">
    <location>
        <begin position="287"/>
        <end position="306"/>
    </location>
</feature>
<dbReference type="Proteomes" id="UP000001929">
    <property type="component" value="Chromosome"/>
</dbReference>
<keyword evidence="5 6" id="KW-0472">Membrane</keyword>
<evidence type="ECO:0000256" key="1">
    <source>
        <dbReference type="ARBA" id="ARBA00004141"/>
    </source>
</evidence>
<dbReference type="PhylomeDB" id="Q2RXK9"/>
<feature type="transmembrane region" description="Helical" evidence="6">
    <location>
        <begin position="20"/>
        <end position="39"/>
    </location>
</feature>
<organism evidence="8 9">
    <name type="scientific">Rhodospirillum rubrum (strain ATCC 11170 / ATH 1.1.1 / DSM 467 / LMG 4362 / NCIMB 8255 / S1)</name>
    <dbReference type="NCBI Taxonomy" id="269796"/>
    <lineage>
        <taxon>Bacteria</taxon>
        <taxon>Pseudomonadati</taxon>
        <taxon>Pseudomonadota</taxon>
        <taxon>Alphaproteobacteria</taxon>
        <taxon>Rhodospirillales</taxon>
        <taxon>Rhodospirillaceae</taxon>
        <taxon>Rhodospirillum</taxon>
    </lineage>
</organism>
<feature type="transmembrane region" description="Helical" evidence="6">
    <location>
        <begin position="112"/>
        <end position="131"/>
    </location>
</feature>
<dbReference type="EnsemblBacteria" id="ABC21136">
    <property type="protein sequence ID" value="ABC21136"/>
    <property type="gene ID" value="Rru_A0331"/>
</dbReference>
<comment type="subcellular location">
    <subcellularLocation>
        <location evidence="1">Membrane</location>
        <topology evidence="1">Multi-pass membrane protein</topology>
    </subcellularLocation>
</comment>
<evidence type="ECO:0000313" key="9">
    <source>
        <dbReference type="Proteomes" id="UP000001929"/>
    </source>
</evidence>
<dbReference type="InterPro" id="IPR037185">
    <property type="entry name" value="EmrE-like"/>
</dbReference>
<feature type="transmembrane region" description="Helical" evidence="6">
    <location>
        <begin position="231"/>
        <end position="251"/>
    </location>
</feature>
<dbReference type="HOGENOM" id="CLU_033863_9_0_5"/>
<comment type="similarity">
    <text evidence="2">Belongs to the EamA transporter family.</text>
</comment>
<dbReference type="SUPFAM" id="SSF103481">
    <property type="entry name" value="Multidrug resistance efflux transporter EmrE"/>
    <property type="match status" value="2"/>
</dbReference>
<evidence type="ECO:0000256" key="6">
    <source>
        <dbReference type="SAM" id="Phobius"/>
    </source>
</evidence>
<keyword evidence="4 6" id="KW-1133">Transmembrane helix</keyword>
<name>Q2RXK9_RHORT</name>
<gene>
    <name evidence="8" type="ordered locus">Rru_A0331</name>
</gene>
<evidence type="ECO:0000256" key="3">
    <source>
        <dbReference type="ARBA" id="ARBA00022692"/>
    </source>
</evidence>
<feature type="transmembrane region" description="Helical" evidence="6">
    <location>
        <begin position="171"/>
        <end position="189"/>
    </location>
</feature>
<feature type="transmembrane region" description="Helical" evidence="6">
    <location>
        <begin position="45"/>
        <end position="66"/>
    </location>
</feature>
<evidence type="ECO:0000259" key="7">
    <source>
        <dbReference type="Pfam" id="PF00892"/>
    </source>
</evidence>
<evidence type="ECO:0000313" key="8">
    <source>
        <dbReference type="EMBL" id="ABC21136.1"/>
    </source>
</evidence>
<feature type="domain" description="EamA" evidence="7">
    <location>
        <begin position="171"/>
        <end position="300"/>
    </location>
</feature>
<evidence type="ECO:0000256" key="2">
    <source>
        <dbReference type="ARBA" id="ARBA00007362"/>
    </source>
</evidence>
<sequence>MSAPASGFSAPRSPKAPVDWAPWMVLISTIALSFKGISAKYAYDAGMGVGMVLILRFVLAAPFFWVGERLLGAGRPRLPLGWAEIRPCILAGVLFSVATYSDFSSVQLIGAGLSRVILFTYPAVILIIGAFSRRTWPARRQMLAFAITYLGLLIIIVPSVGLVAVDVMLEGVAMSLLSSVTYGSFLVYSQSLTGRLGSARFTAISNTVTMLMIVPFALAMGGDLTIPNTTALIWAVVIATVCTVLPFFLLFEGIRRWGAEKTGLMTLSGPALTIAMAWVLLDETLTPLQLIGFAVVMAGVGALQGVDRPLLRLLRRGRRAEA</sequence>
<dbReference type="Pfam" id="PF00892">
    <property type="entry name" value="EamA"/>
    <property type="match status" value="2"/>
</dbReference>
<accession>Q2RXK9</accession>
<evidence type="ECO:0000256" key="5">
    <source>
        <dbReference type="ARBA" id="ARBA00023136"/>
    </source>
</evidence>
<dbReference type="PANTHER" id="PTHR32322">
    <property type="entry name" value="INNER MEMBRANE TRANSPORTER"/>
    <property type="match status" value="1"/>
</dbReference>
<dbReference type="PANTHER" id="PTHR32322:SF2">
    <property type="entry name" value="EAMA DOMAIN-CONTAINING PROTEIN"/>
    <property type="match status" value="1"/>
</dbReference>
<dbReference type="EMBL" id="CP000230">
    <property type="protein sequence ID" value="ABC21136.1"/>
    <property type="molecule type" value="Genomic_DNA"/>
</dbReference>
<feature type="domain" description="EamA" evidence="7">
    <location>
        <begin position="22"/>
        <end position="156"/>
    </location>
</feature>
<dbReference type="eggNOG" id="COG0697">
    <property type="taxonomic scope" value="Bacteria"/>
</dbReference>
<dbReference type="AlphaFoldDB" id="Q2RXK9"/>
<dbReference type="RefSeq" id="WP_011388084.1">
    <property type="nucleotide sequence ID" value="NC_007643.1"/>
</dbReference>
<dbReference type="InterPro" id="IPR000620">
    <property type="entry name" value="EamA_dom"/>
</dbReference>
<feature type="transmembrane region" description="Helical" evidence="6">
    <location>
        <begin position="201"/>
        <end position="219"/>
    </location>
</feature>
<dbReference type="Gene3D" id="1.10.3730.20">
    <property type="match status" value="1"/>
</dbReference>
<dbReference type="STRING" id="269796.Rru_A0331"/>
<dbReference type="KEGG" id="rru:Rru_A0331"/>
<keyword evidence="9" id="KW-1185">Reference proteome</keyword>